<dbReference type="Proteomes" id="UP000198820">
    <property type="component" value="Unassembled WGS sequence"/>
</dbReference>
<feature type="signal peptide" evidence="2">
    <location>
        <begin position="1"/>
        <end position="20"/>
    </location>
</feature>
<dbReference type="AlphaFoldDB" id="A0A1H4DZ31"/>
<name>A0A1H4DZ31_9FLAO</name>
<comment type="similarity">
    <text evidence="1">Belongs to the Cu-Zn superoxide dismutase family.</text>
</comment>
<evidence type="ECO:0000256" key="2">
    <source>
        <dbReference type="SAM" id="SignalP"/>
    </source>
</evidence>
<reference evidence="3 4" key="1">
    <citation type="submission" date="2016-10" db="EMBL/GenBank/DDBJ databases">
        <authorList>
            <person name="de Groot N.N."/>
        </authorList>
    </citation>
    <scope>NUCLEOTIDE SEQUENCE [LARGE SCALE GENOMIC DNA]</scope>
    <source>
        <strain evidence="3 4">DSM 23581</strain>
    </source>
</reference>
<protein>
    <recommendedName>
        <fullName evidence="5">CHRD domain-containing protein</fullName>
    </recommendedName>
</protein>
<evidence type="ECO:0000313" key="3">
    <source>
        <dbReference type="EMBL" id="SEA77610.1"/>
    </source>
</evidence>
<dbReference type="STRING" id="908615.SAMN05421540_1186"/>
<evidence type="ECO:0008006" key="5">
    <source>
        <dbReference type="Google" id="ProtNLM"/>
    </source>
</evidence>
<organism evidence="3 4">
    <name type="scientific">Psychroflexus halocasei</name>
    <dbReference type="NCBI Taxonomy" id="908615"/>
    <lineage>
        <taxon>Bacteria</taxon>
        <taxon>Pseudomonadati</taxon>
        <taxon>Bacteroidota</taxon>
        <taxon>Flavobacteriia</taxon>
        <taxon>Flavobacteriales</taxon>
        <taxon>Flavobacteriaceae</taxon>
        <taxon>Psychroflexus</taxon>
    </lineage>
</organism>
<feature type="chain" id="PRO_5011627752" description="CHRD domain-containing protein" evidence="2">
    <location>
        <begin position="21"/>
        <end position="115"/>
    </location>
</feature>
<dbReference type="GO" id="GO:0006801">
    <property type="term" value="P:superoxide metabolic process"/>
    <property type="evidence" value="ECO:0007669"/>
    <property type="project" value="InterPro"/>
</dbReference>
<evidence type="ECO:0000313" key="4">
    <source>
        <dbReference type="Proteomes" id="UP000198820"/>
    </source>
</evidence>
<dbReference type="RefSeq" id="WP_093245997.1">
    <property type="nucleotide sequence ID" value="NZ_FNQF01000018.1"/>
</dbReference>
<gene>
    <name evidence="3" type="ORF">SAMN05421540_1186</name>
</gene>
<evidence type="ECO:0000256" key="1">
    <source>
        <dbReference type="ARBA" id="ARBA00010457"/>
    </source>
</evidence>
<proteinExistence type="inferred from homology"/>
<dbReference type="EMBL" id="FNQF01000018">
    <property type="protein sequence ID" value="SEA77610.1"/>
    <property type="molecule type" value="Genomic_DNA"/>
</dbReference>
<keyword evidence="4" id="KW-1185">Reference proteome</keyword>
<sequence>MKTRILASLLITFITFTSCSDDDDGMLPPTMGDSKSYELMSVSNPAISGMVTFTENDNSSITVDIDLDGPTSGMHPAHIHMNTAAEGGDIAISLEAVDGTTGVNLNNRQIILDEV</sequence>
<dbReference type="PROSITE" id="PS51257">
    <property type="entry name" value="PROKAR_LIPOPROTEIN"/>
    <property type="match status" value="1"/>
</dbReference>
<dbReference type="GO" id="GO:0046872">
    <property type="term" value="F:metal ion binding"/>
    <property type="evidence" value="ECO:0007669"/>
    <property type="project" value="InterPro"/>
</dbReference>
<keyword evidence="2" id="KW-0732">Signal</keyword>
<accession>A0A1H4DZ31</accession>
<dbReference type="SUPFAM" id="SSF49329">
    <property type="entry name" value="Cu,Zn superoxide dismutase-like"/>
    <property type="match status" value="1"/>
</dbReference>
<dbReference type="Gene3D" id="2.60.40.200">
    <property type="entry name" value="Superoxide dismutase, copper/zinc binding domain"/>
    <property type="match status" value="1"/>
</dbReference>
<dbReference type="InterPro" id="IPR036423">
    <property type="entry name" value="SOD-like_Cu/Zn_dom_sf"/>
</dbReference>